<keyword evidence="1" id="KW-1133">Transmembrane helix</keyword>
<keyword evidence="1" id="KW-0472">Membrane</keyword>
<comment type="caution">
    <text evidence="2">The sequence shown here is derived from an EMBL/GenBank/DDBJ whole genome shotgun (WGS) entry which is preliminary data.</text>
</comment>
<gene>
    <name evidence="2" type="ORF">GC105_09710</name>
</gene>
<protein>
    <submittedName>
        <fullName evidence="2">Uncharacterized protein</fullName>
    </submittedName>
</protein>
<dbReference type="AlphaFoldDB" id="A0A6A7K9J6"/>
<keyword evidence="3" id="KW-1185">Reference proteome</keyword>
<feature type="transmembrane region" description="Helical" evidence="1">
    <location>
        <begin position="7"/>
        <end position="26"/>
    </location>
</feature>
<accession>A0A6A7K9J6</accession>
<dbReference type="RefSeq" id="WP_152804187.1">
    <property type="nucleotide sequence ID" value="NZ_WHNX01000013.1"/>
</dbReference>
<organism evidence="2 3">
    <name type="scientific">Alkalibaculum sporogenes</name>
    <dbReference type="NCBI Taxonomy" id="2655001"/>
    <lineage>
        <taxon>Bacteria</taxon>
        <taxon>Bacillati</taxon>
        <taxon>Bacillota</taxon>
        <taxon>Clostridia</taxon>
        <taxon>Eubacteriales</taxon>
        <taxon>Eubacteriaceae</taxon>
        <taxon>Alkalibaculum</taxon>
    </lineage>
</organism>
<keyword evidence="1" id="KW-0812">Transmembrane</keyword>
<evidence type="ECO:0000256" key="1">
    <source>
        <dbReference type="SAM" id="Phobius"/>
    </source>
</evidence>
<name>A0A6A7K9J6_9FIRM</name>
<feature type="transmembrane region" description="Helical" evidence="1">
    <location>
        <begin position="46"/>
        <end position="70"/>
    </location>
</feature>
<dbReference type="Proteomes" id="UP000440004">
    <property type="component" value="Unassembled WGS sequence"/>
</dbReference>
<dbReference type="EMBL" id="WHNX01000013">
    <property type="protein sequence ID" value="MPW26066.1"/>
    <property type="molecule type" value="Genomic_DNA"/>
</dbReference>
<feature type="transmembrane region" description="Helical" evidence="1">
    <location>
        <begin position="77"/>
        <end position="99"/>
    </location>
</feature>
<sequence>MIKKILLFLHIFIGIGALFGGFFAFTDTTGIQFGMPATEVLKDSPFTSFLIPGIFLFVIIGLGNILTYIICKKNYKLQYYISGCMGLILTMWIVIQCYILNSIHVLHISFFTFGFIQIILAIILVLKGEFHGNKPTQHFTD</sequence>
<evidence type="ECO:0000313" key="2">
    <source>
        <dbReference type="EMBL" id="MPW26066.1"/>
    </source>
</evidence>
<feature type="transmembrane region" description="Helical" evidence="1">
    <location>
        <begin position="105"/>
        <end position="126"/>
    </location>
</feature>
<evidence type="ECO:0000313" key="3">
    <source>
        <dbReference type="Proteomes" id="UP000440004"/>
    </source>
</evidence>
<proteinExistence type="predicted"/>
<reference evidence="2 3" key="1">
    <citation type="submission" date="2019-10" db="EMBL/GenBank/DDBJ databases">
        <title>Alkalibaculum tamaniensis sp.nov., a new alkaliphilic acetogen, isolated on methoxylated aromatics from a mud volcano.</title>
        <authorList>
            <person name="Khomyakova M.A."/>
            <person name="Merkel A.Y."/>
            <person name="Bonch-Osmolovskaya E.A."/>
            <person name="Slobodkin A.I."/>
        </authorList>
    </citation>
    <scope>NUCLEOTIDE SEQUENCE [LARGE SCALE GENOMIC DNA]</scope>
    <source>
        <strain evidence="2 3">M08DMB</strain>
    </source>
</reference>